<evidence type="ECO:0000313" key="6">
    <source>
        <dbReference type="EMBL" id="KAL2057373.1"/>
    </source>
</evidence>
<feature type="region of interest" description="Disordered" evidence="3">
    <location>
        <begin position="417"/>
        <end position="436"/>
    </location>
</feature>
<reference evidence="6 7" key="1">
    <citation type="submission" date="2024-09" db="EMBL/GenBank/DDBJ databases">
        <title>Rethinking Asexuality: The Enigmatic Case of Functional Sexual Genes in Lepraria (Stereocaulaceae).</title>
        <authorList>
            <person name="Doellman M."/>
            <person name="Sun Y."/>
            <person name="Barcenas-Pena A."/>
            <person name="Lumbsch H.T."/>
            <person name="Grewe F."/>
        </authorList>
    </citation>
    <scope>NUCLEOTIDE SEQUENCE [LARGE SCALE GENOMIC DNA]</scope>
    <source>
        <strain evidence="6 7">Grewe 0041</strain>
    </source>
</reference>
<dbReference type="PRINTS" id="PR00195">
    <property type="entry name" value="DYNAMIN"/>
</dbReference>
<dbReference type="InterPro" id="IPR001401">
    <property type="entry name" value="Dynamin_GTPase"/>
</dbReference>
<accession>A0ABR4BHT0</accession>
<dbReference type="SUPFAM" id="SSF52540">
    <property type="entry name" value="P-loop containing nucleoside triphosphate hydrolases"/>
    <property type="match status" value="1"/>
</dbReference>
<evidence type="ECO:0000313" key="7">
    <source>
        <dbReference type="Proteomes" id="UP001590951"/>
    </source>
</evidence>
<evidence type="ECO:0000259" key="5">
    <source>
        <dbReference type="PROSITE" id="PS51718"/>
    </source>
</evidence>
<gene>
    <name evidence="6" type="ORF">ABVK25_002426</name>
</gene>
<proteinExistence type="predicted"/>
<dbReference type="PROSITE" id="PS51388">
    <property type="entry name" value="GED"/>
    <property type="match status" value="1"/>
</dbReference>
<dbReference type="Gene3D" id="1.20.120.1240">
    <property type="entry name" value="Dynamin, middle domain"/>
    <property type="match status" value="1"/>
</dbReference>
<comment type="caution">
    <text evidence="6">The sequence shown here is derived from an EMBL/GenBank/DDBJ whole genome shotgun (WGS) entry which is preliminary data.</text>
</comment>
<keyword evidence="7" id="KW-1185">Reference proteome</keyword>
<dbReference type="Pfam" id="PF00350">
    <property type="entry name" value="Dynamin_N"/>
    <property type="match status" value="1"/>
</dbReference>
<feature type="domain" description="Dynamin-type G" evidence="5">
    <location>
        <begin position="33"/>
        <end position="326"/>
    </location>
</feature>
<protein>
    <recommendedName>
        <fullName evidence="8">Dynamin GTPase</fullName>
    </recommendedName>
</protein>
<keyword evidence="2" id="KW-0342">GTP-binding</keyword>
<keyword evidence="1" id="KW-0547">Nucleotide-binding</keyword>
<evidence type="ECO:0008006" key="8">
    <source>
        <dbReference type="Google" id="ProtNLM"/>
    </source>
</evidence>
<dbReference type="PANTHER" id="PTHR11566">
    <property type="entry name" value="DYNAMIN"/>
    <property type="match status" value="1"/>
</dbReference>
<dbReference type="InterPro" id="IPR020850">
    <property type="entry name" value="GED_dom"/>
</dbReference>
<dbReference type="CDD" id="cd08771">
    <property type="entry name" value="DLP_1"/>
    <property type="match status" value="1"/>
</dbReference>
<dbReference type="EMBL" id="JBHFEH010000005">
    <property type="protein sequence ID" value="KAL2057373.1"/>
    <property type="molecule type" value="Genomic_DNA"/>
</dbReference>
<name>A0ABR4BHT0_9LECA</name>
<dbReference type="InterPro" id="IPR045063">
    <property type="entry name" value="Dynamin_N"/>
</dbReference>
<evidence type="ECO:0000256" key="2">
    <source>
        <dbReference type="ARBA" id="ARBA00023134"/>
    </source>
</evidence>
<dbReference type="PROSITE" id="PS51718">
    <property type="entry name" value="G_DYNAMIN_2"/>
    <property type="match status" value="1"/>
</dbReference>
<dbReference type="Proteomes" id="UP001590951">
    <property type="component" value="Unassembled WGS sequence"/>
</dbReference>
<evidence type="ECO:0000259" key="4">
    <source>
        <dbReference type="PROSITE" id="PS51388"/>
    </source>
</evidence>
<dbReference type="InterPro" id="IPR027417">
    <property type="entry name" value="P-loop_NTPase"/>
</dbReference>
<sequence length="705" mass="79900">MSAEAELSGLHSTKSTRRLEQIAGLRVRGIGDHVDLPQLVVCGGQSAGKSSVLEGITGLPFPRQDGVCTKFATEIILQHSDGERVIVATILPTSSRLERSKLKLQRYKRHLAEFEELPEAIAEVGSLMGIRGFKDVQEGPAFARDVLRIEVTGPVGLHLTVVDLPGLISVANDDQTEDDVRTVQDLVDSYVANSRTIILAVVQASNDIANQGIIQKSRRFDQAGERTVGIITKPDLINKGTEKRIALLAKNEDTTKLKLGFFLVKNPTPSELASGITSEQRRKAENRFFQSPPWKEQALRMDRVGVMSLQKFLQNLLDQHIERELPKVREEIKSLMRKTEQELTALGDDRPTVGHLRIFLSRLAMQFHNLTTSALHGNYHETDPTFFGESGVETHSTRLRALTHRLNSEFSSYMRDNGQKRKVVSDESDEDSESMELEEEGQLLVTEREMRDWVKEIYINSRGRELPGNYNHVLMSELFHIQSSRWHTIADDHLTALYSEIEAFVEAVLNHITRDSQILAELLEITKLSLRKSKHAADEELSKLCQDEKQQPITYNHYYTDNVQNARQESTRNLIKKALSETSDHDWNGKFHISNNTVDTEKLLVSLQKRVIVDMDVQACTEALAGLSAYYRVALKTFVDNVCRQVIERHLLRPLPMMFCPESVAAYRDEDLKRIAAESPENVTKRKDLRDLHDNLGCSLRDLRR</sequence>
<dbReference type="InterPro" id="IPR030381">
    <property type="entry name" value="G_DYNAMIN_dom"/>
</dbReference>
<organism evidence="6 7">
    <name type="scientific">Lepraria finkii</name>
    <dbReference type="NCBI Taxonomy" id="1340010"/>
    <lineage>
        <taxon>Eukaryota</taxon>
        <taxon>Fungi</taxon>
        <taxon>Dikarya</taxon>
        <taxon>Ascomycota</taxon>
        <taxon>Pezizomycotina</taxon>
        <taxon>Lecanoromycetes</taxon>
        <taxon>OSLEUM clade</taxon>
        <taxon>Lecanoromycetidae</taxon>
        <taxon>Lecanorales</taxon>
        <taxon>Lecanorineae</taxon>
        <taxon>Stereocaulaceae</taxon>
        <taxon>Lepraria</taxon>
    </lineage>
</organism>
<feature type="domain" description="GED" evidence="4">
    <location>
        <begin position="620"/>
        <end position="705"/>
    </location>
</feature>
<dbReference type="Pfam" id="PF01031">
    <property type="entry name" value="Dynamin_M"/>
    <property type="match status" value="1"/>
</dbReference>
<dbReference type="SMART" id="SM00053">
    <property type="entry name" value="DYNc"/>
    <property type="match status" value="1"/>
</dbReference>
<feature type="compositionally biased region" description="Acidic residues" evidence="3">
    <location>
        <begin position="426"/>
        <end position="436"/>
    </location>
</feature>
<evidence type="ECO:0000256" key="1">
    <source>
        <dbReference type="ARBA" id="ARBA00022741"/>
    </source>
</evidence>
<dbReference type="PANTHER" id="PTHR11566:SF21">
    <property type="entry name" value="DYNAMIN RELATED PROTEIN 1, ISOFORM A"/>
    <property type="match status" value="1"/>
</dbReference>
<dbReference type="InterPro" id="IPR000375">
    <property type="entry name" value="Dynamin_stalk"/>
</dbReference>
<dbReference type="InterPro" id="IPR022812">
    <property type="entry name" value="Dynamin"/>
</dbReference>
<evidence type="ECO:0000256" key="3">
    <source>
        <dbReference type="SAM" id="MobiDB-lite"/>
    </source>
</evidence>
<dbReference type="Gene3D" id="3.40.50.300">
    <property type="entry name" value="P-loop containing nucleotide triphosphate hydrolases"/>
    <property type="match status" value="1"/>
</dbReference>